<dbReference type="RefSeq" id="WP_147159196.1">
    <property type="nucleotide sequence ID" value="NZ_BJYR01000012.1"/>
</dbReference>
<dbReference type="InterPro" id="IPR002781">
    <property type="entry name" value="TM_pro_TauE-like"/>
</dbReference>
<dbReference type="OrthoDB" id="5145250at2"/>
<protein>
    <recommendedName>
        <fullName evidence="5">Probable membrane transporter protein</fullName>
    </recommendedName>
</protein>
<dbReference type="GO" id="GO:0005886">
    <property type="term" value="C:plasma membrane"/>
    <property type="evidence" value="ECO:0007669"/>
    <property type="project" value="UniProtKB-SubCell"/>
</dbReference>
<dbReference type="PANTHER" id="PTHR43483:SF3">
    <property type="entry name" value="MEMBRANE TRANSPORTER PROTEIN HI_0806-RELATED"/>
    <property type="match status" value="1"/>
</dbReference>
<dbReference type="EMBL" id="BJYR01000012">
    <property type="protein sequence ID" value="GEN99854.1"/>
    <property type="molecule type" value="Genomic_DNA"/>
</dbReference>
<dbReference type="Proteomes" id="UP000321464">
    <property type="component" value="Unassembled WGS sequence"/>
</dbReference>
<comment type="caution">
    <text evidence="6">The sequence shown here is derived from an EMBL/GenBank/DDBJ whole genome shotgun (WGS) entry which is preliminary data.</text>
</comment>
<feature type="transmembrane region" description="Helical" evidence="5">
    <location>
        <begin position="6"/>
        <end position="25"/>
    </location>
</feature>
<evidence type="ECO:0000256" key="3">
    <source>
        <dbReference type="ARBA" id="ARBA00022989"/>
    </source>
</evidence>
<dbReference type="AlphaFoldDB" id="A0A512AJJ0"/>
<dbReference type="Pfam" id="PF01925">
    <property type="entry name" value="TauE"/>
    <property type="match status" value="1"/>
</dbReference>
<accession>A0A512AJJ0</accession>
<keyword evidence="5" id="KW-1003">Cell membrane</keyword>
<feature type="transmembrane region" description="Helical" evidence="5">
    <location>
        <begin position="127"/>
        <end position="151"/>
    </location>
</feature>
<evidence type="ECO:0000313" key="7">
    <source>
        <dbReference type="Proteomes" id="UP000321464"/>
    </source>
</evidence>
<evidence type="ECO:0000256" key="2">
    <source>
        <dbReference type="ARBA" id="ARBA00022692"/>
    </source>
</evidence>
<evidence type="ECO:0000256" key="5">
    <source>
        <dbReference type="RuleBase" id="RU363041"/>
    </source>
</evidence>
<dbReference type="PANTHER" id="PTHR43483">
    <property type="entry name" value="MEMBRANE TRANSPORTER PROTEIN HI_0806-RELATED"/>
    <property type="match status" value="1"/>
</dbReference>
<feature type="transmembrane region" description="Helical" evidence="5">
    <location>
        <begin position="258"/>
        <end position="280"/>
    </location>
</feature>
<reference evidence="6 7" key="1">
    <citation type="submission" date="2019-07" db="EMBL/GenBank/DDBJ databases">
        <title>Whole genome shotgun sequence of Novosphingobium sediminis NBRC 106119.</title>
        <authorList>
            <person name="Hosoyama A."/>
            <person name="Uohara A."/>
            <person name="Ohji S."/>
            <person name="Ichikawa N."/>
        </authorList>
    </citation>
    <scope>NUCLEOTIDE SEQUENCE [LARGE SCALE GENOMIC DNA]</scope>
    <source>
        <strain evidence="6 7">NBRC 106119</strain>
    </source>
</reference>
<gene>
    <name evidence="6" type="ORF">NSE01_16870</name>
</gene>
<evidence type="ECO:0000256" key="4">
    <source>
        <dbReference type="ARBA" id="ARBA00023136"/>
    </source>
</evidence>
<keyword evidence="2 5" id="KW-0812">Transmembrane</keyword>
<feature type="transmembrane region" description="Helical" evidence="5">
    <location>
        <begin position="71"/>
        <end position="94"/>
    </location>
</feature>
<feature type="transmembrane region" description="Helical" evidence="5">
    <location>
        <begin position="203"/>
        <end position="221"/>
    </location>
</feature>
<feature type="transmembrane region" description="Helical" evidence="5">
    <location>
        <begin position="233"/>
        <end position="252"/>
    </location>
</feature>
<keyword evidence="7" id="KW-1185">Reference proteome</keyword>
<keyword evidence="4 5" id="KW-0472">Membrane</keyword>
<evidence type="ECO:0000313" key="6">
    <source>
        <dbReference type="EMBL" id="GEN99854.1"/>
    </source>
</evidence>
<sequence>MLTMLLILLGLGVLAYLAALLRVVIPQRAVPKPEAVLLGGVTNFFDTLGISSFATSTAWVKFRNLLPDRLIPSTLLVGHTGPAIMQAIIFLVLLGGNVDPVLLVGCILGVLAGAVLGASLVSRAAVWLVQAMVALGLVIAATIFLLINLHLMPGAGTASSLPLPLLLGAIAANFGFGVLVNFGIGNFAPTLIMFSLMGMDPRYAFPVMAGSAGIAGAGASIRHIQIGEVDLRVVTGIILGGIPAVLVAAFLVKNMDVVMLRWLVIAVVYYAAVVMARSAWAGFKQR</sequence>
<organism evidence="6 7">
    <name type="scientific">Novosphingobium sediminis</name>
    <dbReference type="NCBI Taxonomy" id="707214"/>
    <lineage>
        <taxon>Bacteria</taxon>
        <taxon>Pseudomonadati</taxon>
        <taxon>Pseudomonadota</taxon>
        <taxon>Alphaproteobacteria</taxon>
        <taxon>Sphingomonadales</taxon>
        <taxon>Sphingomonadaceae</taxon>
        <taxon>Novosphingobium</taxon>
    </lineage>
</organism>
<keyword evidence="3 5" id="KW-1133">Transmembrane helix</keyword>
<name>A0A512AJJ0_9SPHN</name>
<feature type="transmembrane region" description="Helical" evidence="5">
    <location>
        <begin position="101"/>
        <end position="121"/>
    </location>
</feature>
<feature type="transmembrane region" description="Helical" evidence="5">
    <location>
        <begin position="163"/>
        <end position="183"/>
    </location>
</feature>
<evidence type="ECO:0000256" key="1">
    <source>
        <dbReference type="ARBA" id="ARBA00004141"/>
    </source>
</evidence>
<comment type="similarity">
    <text evidence="5">Belongs to the 4-toluene sulfonate uptake permease (TSUP) (TC 2.A.102) family.</text>
</comment>
<comment type="subcellular location">
    <subcellularLocation>
        <location evidence="5">Cell membrane</location>
        <topology evidence="5">Multi-pass membrane protein</topology>
    </subcellularLocation>
    <subcellularLocation>
        <location evidence="1">Membrane</location>
        <topology evidence="1">Multi-pass membrane protein</topology>
    </subcellularLocation>
</comment>
<proteinExistence type="inferred from homology"/>
<feature type="transmembrane region" description="Helical" evidence="5">
    <location>
        <begin position="37"/>
        <end position="59"/>
    </location>
</feature>